<evidence type="ECO:0008006" key="2">
    <source>
        <dbReference type="Google" id="ProtNLM"/>
    </source>
</evidence>
<comment type="caution">
    <text evidence="1">The sequence shown here is derived from an EMBL/GenBank/DDBJ whole genome shotgun (WGS) entry which is preliminary data.</text>
</comment>
<accession>A0A0F9GNQ6</accession>
<organism evidence="1">
    <name type="scientific">marine sediment metagenome</name>
    <dbReference type="NCBI Taxonomy" id="412755"/>
    <lineage>
        <taxon>unclassified sequences</taxon>
        <taxon>metagenomes</taxon>
        <taxon>ecological metagenomes</taxon>
    </lineage>
</organism>
<dbReference type="EMBL" id="LAZR01017434">
    <property type="protein sequence ID" value="KKM00439.1"/>
    <property type="molecule type" value="Genomic_DNA"/>
</dbReference>
<sequence>LIGSLILVVILALFLAWKKISPERPERPVIEFPIAPEDSEEEAPSAPAFQLTKLSDDGLLVFDYWSSPRDGEVYYLTLDGKVLNAKKGPDPDVSTRTITALNFIDISPDGKKILVAFGDPKNPDWSIFDVLDKVWRPLALPATYAMWGENSNKLIGIVQDSDSLYLSRIDLSKILSGETVGAYETLVNNFQLYDVVFTYLSPNILIIKEKPASFYASRVWQLTLDTLDLKLLMAPERGIITKWVQDANIVFKFSLPSQFFILNRDLANIIPVFFASLPSKCGVGDSYIYCFSPQEFPPELPNTQMPDDYFQKRFYTIDSFYTIDRASNKISLILNSNTSSISAIDAEAVKVFGGKIYFINRYDQGLYRIILNPVP</sequence>
<feature type="non-terminal residue" evidence="1">
    <location>
        <position position="1"/>
    </location>
</feature>
<name>A0A0F9GNQ6_9ZZZZ</name>
<evidence type="ECO:0000313" key="1">
    <source>
        <dbReference type="EMBL" id="KKM00439.1"/>
    </source>
</evidence>
<reference evidence="1" key="1">
    <citation type="journal article" date="2015" name="Nature">
        <title>Complex archaea that bridge the gap between prokaryotes and eukaryotes.</title>
        <authorList>
            <person name="Spang A."/>
            <person name="Saw J.H."/>
            <person name="Jorgensen S.L."/>
            <person name="Zaremba-Niedzwiedzka K."/>
            <person name="Martijn J."/>
            <person name="Lind A.E."/>
            <person name="van Eijk R."/>
            <person name="Schleper C."/>
            <person name="Guy L."/>
            <person name="Ettema T.J."/>
        </authorList>
    </citation>
    <scope>NUCLEOTIDE SEQUENCE</scope>
</reference>
<protein>
    <recommendedName>
        <fullName evidence="2">DUF5050 domain-containing protein</fullName>
    </recommendedName>
</protein>
<dbReference type="AlphaFoldDB" id="A0A0F9GNQ6"/>
<dbReference type="SUPFAM" id="SSF69304">
    <property type="entry name" value="Tricorn protease N-terminal domain"/>
    <property type="match status" value="1"/>
</dbReference>
<gene>
    <name evidence="1" type="ORF">LCGC14_1804450</name>
</gene>
<proteinExistence type="predicted"/>